<dbReference type="Gene3D" id="3.30.30.30">
    <property type="match status" value="1"/>
</dbReference>
<evidence type="ECO:0000256" key="1">
    <source>
        <dbReference type="ARBA" id="ARBA00007381"/>
    </source>
</evidence>
<dbReference type="SUPFAM" id="SSF53067">
    <property type="entry name" value="Actin-like ATPase domain"/>
    <property type="match status" value="2"/>
</dbReference>
<dbReference type="InterPro" id="IPR043129">
    <property type="entry name" value="ATPase_NBD"/>
</dbReference>
<dbReference type="Gene3D" id="2.60.34.10">
    <property type="entry name" value="Substrate Binding Domain Of DNAk, Chain A, domain 1"/>
    <property type="match status" value="1"/>
</dbReference>
<dbReference type="Gene3D" id="1.20.1270.10">
    <property type="match status" value="1"/>
</dbReference>
<gene>
    <name evidence="6 9" type="primary">dnaK</name>
    <name evidence="9" type="ORF">BW47_06040</name>
</gene>
<evidence type="ECO:0000256" key="3">
    <source>
        <dbReference type="ARBA" id="ARBA00022741"/>
    </source>
</evidence>
<evidence type="ECO:0000256" key="7">
    <source>
        <dbReference type="RuleBase" id="RU003322"/>
    </source>
</evidence>
<evidence type="ECO:0000256" key="4">
    <source>
        <dbReference type="ARBA" id="ARBA00022840"/>
    </source>
</evidence>
<protein>
    <recommendedName>
        <fullName evidence="6">Chaperone protein DnaK</fullName>
    </recommendedName>
    <alternativeName>
        <fullName evidence="6">HSP70</fullName>
    </alternativeName>
    <alternativeName>
        <fullName evidence="6">Heat shock 70 kDa protein</fullName>
    </alternativeName>
    <alternativeName>
        <fullName evidence="6">Heat shock protein 70</fullName>
    </alternativeName>
</protein>
<keyword evidence="4 6" id="KW-0067">ATP-binding</keyword>
<dbReference type="Pfam" id="PF00012">
    <property type="entry name" value="HSP70"/>
    <property type="match status" value="1"/>
</dbReference>
<comment type="similarity">
    <text evidence="1 6 7">Belongs to the heat shock protein 70 family.</text>
</comment>
<comment type="induction">
    <text evidence="6">By stress conditions e.g. heat shock.</text>
</comment>
<dbReference type="SUPFAM" id="SSF100934">
    <property type="entry name" value="Heat shock protein 70kD (HSP70), C-terminal subdomain"/>
    <property type="match status" value="1"/>
</dbReference>
<sequence length="596" mass="66239">MSSKKEYVVGIDLGTTNSVIAWMKPDSSVEVIPNAEGARTTPSIVAFSKSGEILVGEPAKRQLILNSDRTIKSIKRKMGTDYKVKIDDKEYSPQEISAFILKKLKKDAEEYLGGEIKRAVITCPAYFNDAQRQATKEAGIIAGFDVLRIINEPTAAALAYGLDRKGKEEKVLVYDLGGGTFDVSILEIGDGVIQVIATSGNNHLGGDDFDQRIIDWLAEEFKKQHGVDLKEDKQALQRLRDAAEKAKIELSSKLETDISLPYITATAEGPLHLEMRLTRSMFESLTRDLVEMTRKPIEQALSDAKLKPEDIDEIILVGGMTRVPMIQNFIKEIFGKEPNKRVNPDEAVAMGAAIQAAILAGEEGAQGKDIVLVDVTPLTLGIEVKGGLFEPIIPRNSTIPIKKSKVFTTAEDGQTEVEIRVFQGERPIAADNILLGSFRLVGIPPAPRGVPQIEVTFDIDSDGIVHVSAKDLGTGKEQTMVVSGRHKLSEEDINKIIEDAKKYEEQDKRRKEEVELKNKADDLAYYIDKSLKEYGDKIPQDEKQKLETLVNDLRDAINKNDIARIKMLFDELEREKTKIGEYIYKQNQGNQQAENQ</sequence>
<dbReference type="PANTHER" id="PTHR19375">
    <property type="entry name" value="HEAT SHOCK PROTEIN 70KDA"/>
    <property type="match status" value="1"/>
</dbReference>
<name>A0ABN4UVI8_9BACT</name>
<keyword evidence="10" id="KW-1185">Reference proteome</keyword>
<dbReference type="NCBIfam" id="TIGR02350">
    <property type="entry name" value="prok_dnaK"/>
    <property type="match status" value="1"/>
</dbReference>
<dbReference type="InterPro" id="IPR012725">
    <property type="entry name" value="Chaperone_DnaK"/>
</dbReference>
<dbReference type="Gene3D" id="3.30.420.40">
    <property type="match status" value="3"/>
</dbReference>
<dbReference type="Gene3D" id="3.90.640.10">
    <property type="entry name" value="Actin, Chain A, domain 4"/>
    <property type="match status" value="1"/>
</dbReference>
<keyword evidence="5 6" id="KW-0346">Stress response</keyword>
<evidence type="ECO:0000256" key="2">
    <source>
        <dbReference type="ARBA" id="ARBA00022553"/>
    </source>
</evidence>
<dbReference type="InterPro" id="IPR018181">
    <property type="entry name" value="Heat_shock_70_CS"/>
</dbReference>
<keyword evidence="3 6" id="KW-0547">Nucleotide-binding</keyword>
<dbReference type="CDD" id="cd10234">
    <property type="entry name" value="ASKHA_NBD_HSP70_DnaK-like"/>
    <property type="match status" value="1"/>
</dbReference>
<dbReference type="HAMAP" id="MF_00332">
    <property type="entry name" value="DnaK"/>
    <property type="match status" value="1"/>
</dbReference>
<dbReference type="RefSeq" id="WP_012057342.1">
    <property type="nucleotide sequence ID" value="NZ_CP007389.1"/>
</dbReference>
<reference evidence="9 10" key="1">
    <citation type="submission" date="2014-02" db="EMBL/GenBank/DDBJ databases">
        <title>Diversity of Thermotogales isolates from hydrothermal vents.</title>
        <authorList>
            <person name="Haverkamp T.H.A."/>
            <person name="Lossouarn J."/>
            <person name="Geslin C."/>
            <person name="Nesbo C.L."/>
        </authorList>
    </citation>
    <scope>NUCLEOTIDE SEQUENCE [LARGE SCALE GENOMIC DNA]</scope>
    <source>
        <strain evidence="9 10">431</strain>
    </source>
</reference>
<evidence type="ECO:0000256" key="8">
    <source>
        <dbReference type="SAM" id="Coils"/>
    </source>
</evidence>
<dbReference type="PROSITE" id="PS00329">
    <property type="entry name" value="HSP70_2"/>
    <property type="match status" value="1"/>
</dbReference>
<evidence type="ECO:0000256" key="6">
    <source>
        <dbReference type="HAMAP-Rule" id="MF_00332"/>
    </source>
</evidence>
<evidence type="ECO:0000313" key="10">
    <source>
        <dbReference type="Proteomes" id="UP000185490"/>
    </source>
</evidence>
<dbReference type="PROSITE" id="PS00297">
    <property type="entry name" value="HSP70_1"/>
    <property type="match status" value="1"/>
</dbReference>
<dbReference type="InterPro" id="IPR029048">
    <property type="entry name" value="HSP70_C_sf"/>
</dbReference>
<evidence type="ECO:0000256" key="5">
    <source>
        <dbReference type="ARBA" id="ARBA00023016"/>
    </source>
</evidence>
<keyword evidence="2 6" id="KW-0597">Phosphoprotein</keyword>
<dbReference type="InterPro" id="IPR013126">
    <property type="entry name" value="Hsp_70_fam"/>
</dbReference>
<feature type="modified residue" description="Phosphothreonine; by autocatalysis" evidence="6">
    <location>
        <position position="180"/>
    </location>
</feature>
<keyword evidence="6" id="KW-0143">Chaperone</keyword>
<dbReference type="PRINTS" id="PR00301">
    <property type="entry name" value="HEATSHOCK70"/>
</dbReference>
<organism evidence="9 10">
    <name type="scientific">Thermosipho melanesiensis</name>
    <dbReference type="NCBI Taxonomy" id="46541"/>
    <lineage>
        <taxon>Bacteria</taxon>
        <taxon>Thermotogati</taxon>
        <taxon>Thermotogota</taxon>
        <taxon>Thermotogae</taxon>
        <taxon>Thermotogales</taxon>
        <taxon>Fervidobacteriaceae</taxon>
        <taxon>Thermosipho</taxon>
    </lineage>
</organism>
<dbReference type="Proteomes" id="UP000185490">
    <property type="component" value="Chromosome"/>
</dbReference>
<feature type="coiled-coil region" evidence="8">
    <location>
        <begin position="229"/>
        <end position="256"/>
    </location>
</feature>
<dbReference type="NCBIfam" id="NF001413">
    <property type="entry name" value="PRK00290.1"/>
    <property type="match status" value="1"/>
</dbReference>
<dbReference type="EMBL" id="CP007389">
    <property type="protein sequence ID" value="APT74080.1"/>
    <property type="molecule type" value="Genomic_DNA"/>
</dbReference>
<keyword evidence="8" id="KW-0175">Coiled coil</keyword>
<evidence type="ECO:0000313" key="9">
    <source>
        <dbReference type="EMBL" id="APT74080.1"/>
    </source>
</evidence>
<comment type="function">
    <text evidence="6">Acts as a chaperone.</text>
</comment>
<dbReference type="InterPro" id="IPR029047">
    <property type="entry name" value="HSP70_peptide-bd_sf"/>
</dbReference>
<dbReference type="SUPFAM" id="SSF100920">
    <property type="entry name" value="Heat shock protein 70kD (HSP70), peptide-binding domain"/>
    <property type="match status" value="1"/>
</dbReference>
<proteinExistence type="evidence at transcript level"/>
<accession>A0ABN4UVI8</accession>